<keyword evidence="1" id="KW-1133">Transmembrane helix</keyword>
<keyword evidence="1" id="KW-0472">Membrane</keyword>
<dbReference type="AlphaFoldDB" id="A0A915L0Q0"/>
<sequence length="195" mass="22638">RRNYRYFILTLLLSNAQSLFTCVLSVTLIALNMDNIKRKSLIICIIFTIVSCSYTFSTINLLNLHLRMINQSITTSELCKYTYSYVAGSPYHRGALKNWIDLLFEPQSPSILDHIDRSYTPQSWESMNLLPIDKLLFKDQTEDQKMAKISLLHEDFTVELFNGESSHHKLSDIAESLKRHNPQEKLRAQKAFCDK</sequence>
<dbReference type="WBParaSite" id="nRc.2.0.1.t44035-RA">
    <property type="protein sequence ID" value="nRc.2.0.1.t44035-RA"/>
    <property type="gene ID" value="nRc.2.0.1.g44035"/>
</dbReference>
<keyword evidence="2" id="KW-1185">Reference proteome</keyword>
<proteinExistence type="predicted"/>
<reference evidence="3" key="1">
    <citation type="submission" date="2022-11" db="UniProtKB">
        <authorList>
            <consortium name="WormBaseParasite"/>
        </authorList>
    </citation>
    <scope>IDENTIFICATION</scope>
</reference>
<dbReference type="Proteomes" id="UP000887565">
    <property type="component" value="Unplaced"/>
</dbReference>
<feature type="transmembrane region" description="Helical" evidence="1">
    <location>
        <begin position="41"/>
        <end position="62"/>
    </location>
</feature>
<feature type="transmembrane region" description="Helical" evidence="1">
    <location>
        <begin position="6"/>
        <end position="29"/>
    </location>
</feature>
<evidence type="ECO:0000313" key="2">
    <source>
        <dbReference type="Proteomes" id="UP000887565"/>
    </source>
</evidence>
<evidence type="ECO:0000256" key="1">
    <source>
        <dbReference type="SAM" id="Phobius"/>
    </source>
</evidence>
<name>A0A915L0Q0_ROMCU</name>
<keyword evidence="1" id="KW-0812">Transmembrane</keyword>
<accession>A0A915L0Q0</accession>
<protein>
    <submittedName>
        <fullName evidence="3">Uncharacterized protein</fullName>
    </submittedName>
</protein>
<evidence type="ECO:0000313" key="3">
    <source>
        <dbReference type="WBParaSite" id="nRc.2.0.1.t44035-RA"/>
    </source>
</evidence>
<organism evidence="2 3">
    <name type="scientific">Romanomermis culicivorax</name>
    <name type="common">Nematode worm</name>
    <dbReference type="NCBI Taxonomy" id="13658"/>
    <lineage>
        <taxon>Eukaryota</taxon>
        <taxon>Metazoa</taxon>
        <taxon>Ecdysozoa</taxon>
        <taxon>Nematoda</taxon>
        <taxon>Enoplea</taxon>
        <taxon>Dorylaimia</taxon>
        <taxon>Mermithida</taxon>
        <taxon>Mermithoidea</taxon>
        <taxon>Mermithidae</taxon>
        <taxon>Romanomermis</taxon>
    </lineage>
</organism>